<reference evidence="3" key="1">
    <citation type="submission" date="2021-11" db="EMBL/GenBank/DDBJ databases">
        <authorList>
            <person name="Herlambang A."/>
            <person name="Guo Y."/>
            <person name="Takashima Y."/>
            <person name="Nishizawa T."/>
        </authorList>
    </citation>
    <scope>NUCLEOTIDE SEQUENCE</scope>
    <source>
        <strain evidence="3">E1425</strain>
    </source>
</reference>
<dbReference type="PANTHER" id="PTHR13082:SF0">
    <property type="entry name" value="HISTONE DEACETYLASE COMPLEX SUBUNIT SAP18"/>
    <property type="match status" value="1"/>
</dbReference>
<comment type="caution">
    <text evidence="3">The sequence shown here is derived from an EMBL/GenBank/DDBJ whole genome shotgun (WGS) entry which is preliminary data.</text>
</comment>
<keyword evidence="4" id="KW-1185">Reference proteome</keyword>
<dbReference type="EMBL" id="BQFW01000002">
    <property type="protein sequence ID" value="GJJ69399.1"/>
    <property type="molecule type" value="Genomic_DNA"/>
</dbReference>
<organism evidence="3 4">
    <name type="scientific">Entomortierella parvispora</name>
    <dbReference type="NCBI Taxonomy" id="205924"/>
    <lineage>
        <taxon>Eukaryota</taxon>
        <taxon>Fungi</taxon>
        <taxon>Fungi incertae sedis</taxon>
        <taxon>Mucoromycota</taxon>
        <taxon>Mortierellomycotina</taxon>
        <taxon>Mortierellomycetes</taxon>
        <taxon>Mortierellales</taxon>
        <taxon>Mortierellaceae</taxon>
        <taxon>Entomortierella</taxon>
    </lineage>
</organism>
<dbReference type="InterPro" id="IPR010516">
    <property type="entry name" value="SAP18"/>
</dbReference>
<feature type="compositionally biased region" description="Polar residues" evidence="2">
    <location>
        <begin position="167"/>
        <end position="182"/>
    </location>
</feature>
<dbReference type="InterPro" id="IPR042534">
    <property type="entry name" value="SAP18_sf"/>
</dbReference>
<dbReference type="OrthoDB" id="440566at2759"/>
<evidence type="ECO:0000313" key="4">
    <source>
        <dbReference type="Proteomes" id="UP000827284"/>
    </source>
</evidence>
<dbReference type="Proteomes" id="UP000827284">
    <property type="component" value="Unassembled WGS sequence"/>
</dbReference>
<comment type="similarity">
    <text evidence="1">Belongs to the SAP18 family.</text>
</comment>
<dbReference type="Pfam" id="PF06487">
    <property type="entry name" value="SAP18"/>
    <property type="match status" value="1"/>
</dbReference>
<feature type="region of interest" description="Disordered" evidence="2">
    <location>
        <begin position="206"/>
        <end position="282"/>
    </location>
</feature>
<gene>
    <name evidence="3" type="ORF">EMPS_01745</name>
</gene>
<reference evidence="3" key="2">
    <citation type="journal article" date="2022" name="Microbiol. Resour. Announc.">
        <title>Whole-Genome Sequence of Entomortierella parvispora E1425, a Mucoromycotan Fungus Associated with Burkholderiaceae-Related Endosymbiotic Bacteria.</title>
        <authorList>
            <person name="Herlambang A."/>
            <person name="Guo Y."/>
            <person name="Takashima Y."/>
            <person name="Narisawa K."/>
            <person name="Ohta H."/>
            <person name="Nishizawa T."/>
        </authorList>
    </citation>
    <scope>NUCLEOTIDE SEQUENCE</scope>
    <source>
        <strain evidence="3">E1425</strain>
    </source>
</reference>
<sequence length="282" mass="30426">MEDTRTEPVPAGPASADVKEATVIDREKLCPFLLKMYYCQGAHHRVDMFSPTTTPPQSSELRLYTWKNATLGEIASLVKQAVPDQVDRAGPGGEMVFRHIYLDTSRGIYVGRDVGIIFLDRQDRAQGESSTVDTLTTAASPISLEGGLSTKDLRNQSSQRNHPRQTAAGSPSVGTAISQRSASTGKTLEAFNFVIGDYIDIAFKSKKEKQQSHNRGGGGAGSPYSRDFGPGGPGGPGGRRRRGHQDRGAMRSDVRRPNGHGQGPSGRFGGDEPSWKSRGRGR</sequence>
<dbReference type="GO" id="GO:0005634">
    <property type="term" value="C:nucleus"/>
    <property type="evidence" value="ECO:0007669"/>
    <property type="project" value="TreeGrafter"/>
</dbReference>
<proteinExistence type="inferred from homology"/>
<accession>A0A9P3LSY7</accession>
<name>A0A9P3LSY7_9FUNG</name>
<dbReference type="Gene3D" id="3.10.20.550">
    <property type="entry name" value="ASAP complex, SAP18 subunit"/>
    <property type="match status" value="1"/>
</dbReference>
<feature type="compositionally biased region" description="Basic and acidic residues" evidence="2">
    <location>
        <begin position="245"/>
        <end position="256"/>
    </location>
</feature>
<evidence type="ECO:0000256" key="1">
    <source>
        <dbReference type="ARBA" id="ARBA00009143"/>
    </source>
</evidence>
<evidence type="ECO:0000256" key="2">
    <source>
        <dbReference type="SAM" id="MobiDB-lite"/>
    </source>
</evidence>
<feature type="region of interest" description="Disordered" evidence="2">
    <location>
        <begin position="144"/>
        <end position="182"/>
    </location>
</feature>
<dbReference type="PANTHER" id="PTHR13082">
    <property type="entry name" value="SAP18"/>
    <property type="match status" value="1"/>
</dbReference>
<dbReference type="AlphaFoldDB" id="A0A9P3LSY7"/>
<protein>
    <submittedName>
        <fullName evidence="3">Histone deacetylase complex subunit SAP18</fullName>
    </submittedName>
</protein>
<evidence type="ECO:0000313" key="3">
    <source>
        <dbReference type="EMBL" id="GJJ69399.1"/>
    </source>
</evidence>